<dbReference type="CDD" id="cd05822">
    <property type="entry name" value="TLP_HIUase"/>
    <property type="match status" value="1"/>
</dbReference>
<feature type="compositionally biased region" description="Basic and acidic residues" evidence="9">
    <location>
        <begin position="109"/>
        <end position="124"/>
    </location>
</feature>
<dbReference type="PROSITE" id="PS00768">
    <property type="entry name" value="TRANSTHYRETIN_1"/>
    <property type="match status" value="1"/>
</dbReference>
<dbReference type="eggNOG" id="KOG3006">
    <property type="taxonomic scope" value="Eukaryota"/>
</dbReference>
<dbReference type="STRING" id="121224.E0VZQ4"/>
<keyword evidence="7" id="KW-0378">Hydrolase</keyword>
<dbReference type="InterPro" id="IPR036817">
    <property type="entry name" value="Transthyretin/HIU_hydrolase_sf"/>
</dbReference>
<dbReference type="InterPro" id="IPR014306">
    <property type="entry name" value="Hydroxyisourate_hydrolase"/>
</dbReference>
<evidence type="ECO:0000256" key="5">
    <source>
        <dbReference type="ARBA" id="ARBA00012609"/>
    </source>
</evidence>
<proteinExistence type="inferred from homology"/>
<dbReference type="AlphaFoldDB" id="E0VZQ4"/>
<dbReference type="OMA" id="RIEWESM"/>
<dbReference type="EnsemblMetazoa" id="PHUM537320-RA">
    <property type="protein sequence ID" value="PHUM537320-PA"/>
    <property type="gene ID" value="PHUM537320"/>
</dbReference>
<evidence type="ECO:0000259" key="10">
    <source>
        <dbReference type="SMART" id="SM00095"/>
    </source>
</evidence>
<dbReference type="RefSeq" id="XP_002431598.1">
    <property type="nucleotide sequence ID" value="XM_002431553.1"/>
</dbReference>
<name>E0VZQ4_PEDHC</name>
<dbReference type="GO" id="GO:0033971">
    <property type="term" value="F:hydroxyisourate hydrolase activity"/>
    <property type="evidence" value="ECO:0007669"/>
    <property type="project" value="UniProtKB-EC"/>
</dbReference>
<evidence type="ECO:0000256" key="3">
    <source>
        <dbReference type="ARBA" id="ARBA00009850"/>
    </source>
</evidence>
<keyword evidence="13" id="KW-1185">Reference proteome</keyword>
<comment type="similarity">
    <text evidence="3">Belongs to the transthyretin family. 5-hydroxyisourate hydrolase subfamily.</text>
</comment>
<feature type="binding site" evidence="8">
    <location>
        <position position="232"/>
    </location>
    <ligand>
        <name>substrate</name>
    </ligand>
</feature>
<organism>
    <name type="scientific">Pediculus humanus subsp. corporis</name>
    <name type="common">Body louse</name>
    <dbReference type="NCBI Taxonomy" id="121224"/>
    <lineage>
        <taxon>Eukaryota</taxon>
        <taxon>Metazoa</taxon>
        <taxon>Ecdysozoa</taxon>
        <taxon>Arthropoda</taxon>
        <taxon>Hexapoda</taxon>
        <taxon>Insecta</taxon>
        <taxon>Pterygota</taxon>
        <taxon>Neoptera</taxon>
        <taxon>Paraneoptera</taxon>
        <taxon>Psocodea</taxon>
        <taxon>Troctomorpha</taxon>
        <taxon>Phthiraptera</taxon>
        <taxon>Anoplura</taxon>
        <taxon>Pediculidae</taxon>
        <taxon>Pediculus</taxon>
    </lineage>
</organism>
<dbReference type="VEuPathDB" id="VectorBase:PHUM537320"/>
<dbReference type="GO" id="GO:0006144">
    <property type="term" value="P:purine nucleobase metabolic process"/>
    <property type="evidence" value="ECO:0007669"/>
    <property type="project" value="UniProtKB-KW"/>
</dbReference>
<accession>E0VZQ4</accession>
<dbReference type="GeneID" id="8235415"/>
<comment type="subunit">
    <text evidence="4">Homotetramer.</text>
</comment>
<dbReference type="EC" id="3.5.2.17" evidence="5"/>
<dbReference type="HOGENOM" id="CLU_853471_0_0_1"/>
<evidence type="ECO:0000256" key="9">
    <source>
        <dbReference type="SAM" id="MobiDB-lite"/>
    </source>
</evidence>
<feature type="binding site" evidence="8">
    <location>
        <position position="297"/>
    </location>
    <ligand>
        <name>substrate</name>
    </ligand>
</feature>
<dbReference type="EMBL" id="AAZO01006526">
    <property type="status" value="NOT_ANNOTATED_CDS"/>
    <property type="molecule type" value="Genomic_DNA"/>
</dbReference>
<protein>
    <recommendedName>
        <fullName evidence="5">hydroxyisourate hydrolase</fullName>
        <ecNumber evidence="5">3.5.2.17</ecNumber>
    </recommendedName>
</protein>
<evidence type="ECO:0000313" key="11">
    <source>
        <dbReference type="EMBL" id="EEB18860.1"/>
    </source>
</evidence>
<dbReference type="PANTHER" id="PTHR10395:SF7">
    <property type="entry name" value="5-HYDROXYISOURATE HYDROLASE"/>
    <property type="match status" value="1"/>
</dbReference>
<reference evidence="12" key="3">
    <citation type="submission" date="2020-05" db="UniProtKB">
        <authorList>
            <consortium name="EnsemblMetazoa"/>
        </authorList>
    </citation>
    <scope>IDENTIFICATION</scope>
    <source>
        <strain evidence="12">USDA</strain>
    </source>
</reference>
<evidence type="ECO:0000256" key="7">
    <source>
        <dbReference type="ARBA" id="ARBA00022801"/>
    </source>
</evidence>
<evidence type="ECO:0000313" key="12">
    <source>
        <dbReference type="EnsemblMetazoa" id="PHUM537320-PA"/>
    </source>
</evidence>
<keyword evidence="6" id="KW-0659">Purine metabolism</keyword>
<feature type="region of interest" description="Disordered" evidence="9">
    <location>
        <begin position="109"/>
        <end position="150"/>
    </location>
</feature>
<dbReference type="OrthoDB" id="10265230at2759"/>
<feature type="binding site" evidence="8">
    <location>
        <position position="194"/>
    </location>
    <ligand>
        <name>substrate</name>
    </ligand>
</feature>
<dbReference type="SMART" id="SM00095">
    <property type="entry name" value="TR_THY"/>
    <property type="match status" value="1"/>
</dbReference>
<dbReference type="Proteomes" id="UP000009046">
    <property type="component" value="Unassembled WGS sequence"/>
</dbReference>
<dbReference type="SUPFAM" id="SSF49472">
    <property type="entry name" value="Transthyretin (synonym: prealbumin)"/>
    <property type="match status" value="1"/>
</dbReference>
<evidence type="ECO:0000256" key="1">
    <source>
        <dbReference type="ARBA" id="ARBA00001043"/>
    </source>
</evidence>
<reference evidence="11" key="1">
    <citation type="submission" date="2007-04" db="EMBL/GenBank/DDBJ databases">
        <title>Annotation of Pediculus humanus corporis strain USDA.</title>
        <authorList>
            <person name="Kirkness E."/>
            <person name="Hannick L."/>
            <person name="Hass B."/>
            <person name="Bruggner R."/>
            <person name="Lawson D."/>
            <person name="Bidwell S."/>
            <person name="Joardar V."/>
            <person name="Caler E."/>
            <person name="Walenz B."/>
            <person name="Inman J."/>
            <person name="Schobel S."/>
            <person name="Galinsky K."/>
            <person name="Amedeo P."/>
            <person name="Strausberg R."/>
        </authorList>
    </citation>
    <scope>NUCLEOTIDE SEQUENCE</scope>
    <source>
        <strain evidence="11">USDA</strain>
    </source>
</reference>
<dbReference type="EMBL" id="DS235854">
    <property type="protein sequence ID" value="EEB18860.1"/>
    <property type="molecule type" value="Genomic_DNA"/>
</dbReference>
<dbReference type="InterPro" id="IPR023418">
    <property type="entry name" value="Thyroxine_BS"/>
</dbReference>
<dbReference type="InterPro" id="IPR000895">
    <property type="entry name" value="Transthyretin/HIU_hydrolase"/>
</dbReference>
<sequence>MADDCVQIVRMGDSSDDSEEKYEIYKAGSDMVCVIGVDNKQSMGKNAGFKPRYKQSYREAWESMKDFKGWLTSVPGNSTKAYCKLCKKELHCHRLSLLKHKVTFKHHKKEEEQKLVKSSEDGSKESINNTLDSKNEVSESSSSNESTIYKNDSENCDAEINDNFSNTLNVKENNSSDLEKKTSIQCDSGLLSTHVLDICKGIPAALIHVVLYKLIEGRWTLINEGLTGLDGRYHYNITNENDTSIGRYKLHIDIDEYFEKQSQETIFPFIEVAFDVKDASSHYHIPLLLTPFGYSTYKGS</sequence>
<dbReference type="Gene3D" id="2.60.40.180">
    <property type="entry name" value="Transthyretin/hydroxyisourate hydrolase domain"/>
    <property type="match status" value="1"/>
</dbReference>
<dbReference type="PANTHER" id="PTHR10395">
    <property type="entry name" value="URICASE AND TRANSTHYRETIN-RELATED"/>
    <property type="match status" value="1"/>
</dbReference>
<dbReference type="PRINTS" id="PR00189">
    <property type="entry name" value="TRNSTHYRETIN"/>
</dbReference>
<dbReference type="InParanoid" id="E0VZQ4"/>
<evidence type="ECO:0000256" key="4">
    <source>
        <dbReference type="ARBA" id="ARBA00011881"/>
    </source>
</evidence>
<gene>
    <name evidence="12" type="primary">8235415</name>
    <name evidence="11" type="ORF">Phum_PHUM537320</name>
</gene>
<dbReference type="InterPro" id="IPR023419">
    <property type="entry name" value="Transthyretin_CS"/>
</dbReference>
<evidence type="ECO:0000256" key="8">
    <source>
        <dbReference type="PIRSR" id="PIRSR600895-51"/>
    </source>
</evidence>
<dbReference type="NCBIfam" id="TIGR02962">
    <property type="entry name" value="hdxy_isourate"/>
    <property type="match status" value="1"/>
</dbReference>
<evidence type="ECO:0000313" key="13">
    <source>
        <dbReference type="Proteomes" id="UP000009046"/>
    </source>
</evidence>
<feature type="domain" description="Transthyretin/hydroxyisourate hydrolase" evidence="10">
    <location>
        <begin position="187"/>
        <end position="299"/>
    </location>
</feature>
<dbReference type="Pfam" id="PF00576">
    <property type="entry name" value="Transthyretin"/>
    <property type="match status" value="1"/>
</dbReference>
<comment type="catalytic activity">
    <reaction evidence="1">
        <text>5-hydroxyisourate + H2O = 5-hydroxy-2-oxo-4-ureido-2,5-dihydro-1H-imidazole-5-carboxylate + H(+)</text>
        <dbReference type="Rhea" id="RHEA:23736"/>
        <dbReference type="ChEBI" id="CHEBI:15377"/>
        <dbReference type="ChEBI" id="CHEBI:15378"/>
        <dbReference type="ChEBI" id="CHEBI:18072"/>
        <dbReference type="ChEBI" id="CHEBI:58639"/>
        <dbReference type="EC" id="3.5.2.17"/>
    </reaction>
</comment>
<dbReference type="InterPro" id="IPR023416">
    <property type="entry name" value="Transthyretin/HIU_hydrolase_d"/>
</dbReference>
<evidence type="ECO:0000256" key="6">
    <source>
        <dbReference type="ARBA" id="ARBA00022631"/>
    </source>
</evidence>
<dbReference type="CTD" id="8235415"/>
<comment type="function">
    <text evidence="2">Catalyzes the hydrolysis of 5-hydroxyisourate (HIU) to 2-oxo-4-hydroxy-4-carboxy-5-ureidoimidazoline (OHCU).</text>
</comment>
<reference evidence="11" key="2">
    <citation type="submission" date="2007-04" db="EMBL/GenBank/DDBJ databases">
        <title>The genome of the human body louse.</title>
        <authorList>
            <consortium name="The Human Body Louse Genome Consortium"/>
            <person name="Kirkness E."/>
            <person name="Walenz B."/>
            <person name="Hass B."/>
            <person name="Bruggner R."/>
            <person name="Strausberg R."/>
        </authorList>
    </citation>
    <scope>NUCLEOTIDE SEQUENCE</scope>
    <source>
        <strain evidence="11">USDA</strain>
    </source>
</reference>
<dbReference type="KEGG" id="phu:Phum_PHUM537320"/>
<dbReference type="PROSITE" id="PS00769">
    <property type="entry name" value="TRANSTHYRETIN_2"/>
    <property type="match status" value="1"/>
</dbReference>
<evidence type="ECO:0000256" key="2">
    <source>
        <dbReference type="ARBA" id="ARBA00002704"/>
    </source>
</evidence>